<dbReference type="EMBL" id="FTOT01000002">
    <property type="protein sequence ID" value="SIS82936.1"/>
    <property type="molecule type" value="Genomic_DNA"/>
</dbReference>
<keyword evidence="5" id="KW-0418">Kinase</keyword>
<dbReference type="SUPFAM" id="SSF47384">
    <property type="entry name" value="Homodimeric domain of signal transducing histidine kinase"/>
    <property type="match status" value="1"/>
</dbReference>
<dbReference type="PANTHER" id="PTHR43047:SF64">
    <property type="entry name" value="HISTIDINE KINASE CONTAINING CHEY-HOMOLOGOUS RECEIVER DOMAIN AND PAS DOMAIN-RELATED"/>
    <property type="match status" value="1"/>
</dbReference>
<evidence type="ECO:0000256" key="7">
    <source>
        <dbReference type="SAM" id="Coils"/>
    </source>
</evidence>
<organism evidence="11 12">
    <name type="scientific">Gemmobacter megaterium</name>
    <dbReference type="NCBI Taxonomy" id="1086013"/>
    <lineage>
        <taxon>Bacteria</taxon>
        <taxon>Pseudomonadati</taxon>
        <taxon>Pseudomonadota</taxon>
        <taxon>Alphaproteobacteria</taxon>
        <taxon>Rhodobacterales</taxon>
        <taxon>Paracoccaceae</taxon>
        <taxon>Gemmobacter</taxon>
    </lineage>
</organism>
<dbReference type="CDD" id="cd00130">
    <property type="entry name" value="PAS"/>
    <property type="match status" value="2"/>
</dbReference>
<dbReference type="AlphaFoldDB" id="A0A1N7MA04"/>
<dbReference type="Pfam" id="PF13188">
    <property type="entry name" value="PAS_8"/>
    <property type="match status" value="1"/>
</dbReference>
<dbReference type="InterPro" id="IPR001610">
    <property type="entry name" value="PAC"/>
</dbReference>
<dbReference type="SMART" id="SM00388">
    <property type="entry name" value="HisKA"/>
    <property type="match status" value="1"/>
</dbReference>
<dbReference type="CDD" id="cd16922">
    <property type="entry name" value="HATPase_EvgS-ArcB-TorS-like"/>
    <property type="match status" value="1"/>
</dbReference>
<dbReference type="Pfam" id="PF02518">
    <property type="entry name" value="HATPase_c"/>
    <property type="match status" value="1"/>
</dbReference>
<protein>
    <recommendedName>
        <fullName evidence="2">histidine kinase</fullName>
        <ecNumber evidence="2">2.7.13.3</ecNumber>
    </recommendedName>
</protein>
<dbReference type="Pfam" id="PF00512">
    <property type="entry name" value="HisKA"/>
    <property type="match status" value="1"/>
</dbReference>
<keyword evidence="4" id="KW-0808">Transferase</keyword>
<dbReference type="Pfam" id="PF00989">
    <property type="entry name" value="PAS"/>
    <property type="match status" value="1"/>
</dbReference>
<dbReference type="PROSITE" id="PS50113">
    <property type="entry name" value="PAC"/>
    <property type="match status" value="3"/>
</dbReference>
<evidence type="ECO:0000256" key="1">
    <source>
        <dbReference type="ARBA" id="ARBA00000085"/>
    </source>
</evidence>
<dbReference type="SMART" id="SM00091">
    <property type="entry name" value="PAS"/>
    <property type="match status" value="5"/>
</dbReference>
<dbReference type="RefSeq" id="WP_076529706.1">
    <property type="nucleotide sequence ID" value="NZ_BMEH01000002.1"/>
</dbReference>
<dbReference type="CDD" id="cd00082">
    <property type="entry name" value="HisKA"/>
    <property type="match status" value="1"/>
</dbReference>
<dbReference type="PANTHER" id="PTHR43047">
    <property type="entry name" value="TWO-COMPONENT HISTIDINE PROTEIN KINASE"/>
    <property type="match status" value="1"/>
</dbReference>
<dbReference type="Pfam" id="PF12860">
    <property type="entry name" value="PAS_7"/>
    <property type="match status" value="1"/>
</dbReference>
<dbReference type="SMART" id="SM00387">
    <property type="entry name" value="HATPase_c"/>
    <property type="match status" value="1"/>
</dbReference>
<dbReference type="InterPro" id="IPR036890">
    <property type="entry name" value="HATPase_C_sf"/>
</dbReference>
<dbReference type="STRING" id="1086013.SAMN05421774_102534"/>
<evidence type="ECO:0000313" key="12">
    <source>
        <dbReference type="Proteomes" id="UP000186141"/>
    </source>
</evidence>
<comment type="catalytic activity">
    <reaction evidence="1">
        <text>ATP + protein L-histidine = ADP + protein N-phospho-L-histidine.</text>
        <dbReference type="EC" id="2.7.13.3"/>
    </reaction>
</comment>
<dbReference type="PROSITE" id="PS50109">
    <property type="entry name" value="HIS_KIN"/>
    <property type="match status" value="1"/>
</dbReference>
<evidence type="ECO:0000256" key="5">
    <source>
        <dbReference type="ARBA" id="ARBA00022777"/>
    </source>
</evidence>
<dbReference type="InterPro" id="IPR003594">
    <property type="entry name" value="HATPase_dom"/>
</dbReference>
<feature type="domain" description="PAS" evidence="9">
    <location>
        <begin position="162"/>
        <end position="232"/>
    </location>
</feature>
<gene>
    <name evidence="11" type="ORF">SAMN05421774_102534</name>
</gene>
<evidence type="ECO:0000313" key="11">
    <source>
        <dbReference type="EMBL" id="SIS82936.1"/>
    </source>
</evidence>
<feature type="coiled-coil region" evidence="7">
    <location>
        <begin position="401"/>
        <end position="428"/>
    </location>
</feature>
<feature type="domain" description="PAC" evidence="10">
    <location>
        <begin position="356"/>
        <end position="410"/>
    </location>
</feature>
<feature type="domain" description="PAC" evidence="10">
    <location>
        <begin position="640"/>
        <end position="693"/>
    </location>
</feature>
<evidence type="ECO:0000256" key="3">
    <source>
        <dbReference type="ARBA" id="ARBA00022553"/>
    </source>
</evidence>
<dbReference type="PRINTS" id="PR00344">
    <property type="entry name" value="BCTRLSENSOR"/>
</dbReference>
<keyword evidence="7" id="KW-0175">Coiled coil</keyword>
<evidence type="ECO:0000259" key="8">
    <source>
        <dbReference type="PROSITE" id="PS50109"/>
    </source>
</evidence>
<dbReference type="InterPro" id="IPR000014">
    <property type="entry name" value="PAS"/>
</dbReference>
<evidence type="ECO:0000259" key="10">
    <source>
        <dbReference type="PROSITE" id="PS50113"/>
    </source>
</evidence>
<dbReference type="PROSITE" id="PS50112">
    <property type="entry name" value="PAS"/>
    <property type="match status" value="1"/>
</dbReference>
<dbReference type="Pfam" id="PF08447">
    <property type="entry name" value="PAS_3"/>
    <property type="match status" value="1"/>
</dbReference>
<sequence>MARHILVTRVLRNLLATPASELGTGIGAALREMSAVLGGGRSWTFLTENSGEFRVGHASHPQDGIPVIDRFPLPPPAQAGVIDATTDLDGSPVLARFLSDLGIRRCAVALMRADDDILGFLCCEMAETFETGDDYLPFLQEIAGVLAEVSRKGRTEIARIVMADRLETTLRALPDLLFEVDATGHYTNFAGGPENLFLVEPEQFAGKEIGSVLPPGAAEVAREAFRRVQKDGKVGNLTFALDLPTGRYMFDISGARKSSSAADPNPASVFLVRDVTEAHKMKEELRTLGSVTRAMSNLVVIMDTGLCVTWVNRAFETHTGWTLAEIRGRNLPDLVRCEESDPAMVAKVGDAIAQAQPLRGQMINKDRHGNRYHVEFNVLPLMDEDGTLQGFVSVETVVTELKQQQAAVEQLARSAAAAQSQLENAVNALPDAVMIFDAQERLLVCNPAQVAAFPQLADILVPGLALRDLLRISMERGLHDLPAQEASVDAYLERLLLAYRQASYLDEYRTMDGRWFRRVNSRTVDGGLIAVQIDITTRHNQMAALDTANLQLKIALNERAVAEQRLHNIMDWTRVGTWELDLAKGVVVVCRQWSQIVGLPTDHDNLTLTHRAFLDLVHPDDRHMLESSAPQLRGQTPDVFEHEFRMRHTDGHWVWVLSRGRIVGRGTQGEPQQFVGVDIDISEQKRLEQEVRQSDAYLTSAMESNVAAIAIYDDRDFLLYCNSEAEQVLRLKPGLFYGRQLDGPVWTLETLDGTPMSLDQGPCNLARAAGTILRDIRFAVRWSDGRRQILTCNATPVETAEGRRNTVISFWDITEQLLATERLQEALARAEDMSRAKSIFLANMSHEIRTPLNGVLGLAEVLGMQITNPEQQRMIATIRQSGETLLTVLNSILDMSKIEAGKMEIENVPLVLHDILAQIDAVYAIQADEKGLEFDIVASTGVDLRRIGDPHRIQQILHNLLSNAIKFSTAGSVTLSVSCRANQPVVFEVRDTGVGMTPEQSDRVFRSFEQGDGSVTRRFGGTGLGLSIVRELVLLMGGDIRLDSQAGVGTCVRVVLPLPMAEDAEAAAG</sequence>
<dbReference type="NCBIfam" id="TIGR00229">
    <property type="entry name" value="sensory_box"/>
    <property type="match status" value="2"/>
</dbReference>
<keyword evidence="6" id="KW-0902">Two-component regulatory system</keyword>
<evidence type="ECO:0000256" key="2">
    <source>
        <dbReference type="ARBA" id="ARBA00012438"/>
    </source>
</evidence>
<dbReference type="InterPro" id="IPR000700">
    <property type="entry name" value="PAS-assoc_C"/>
</dbReference>
<dbReference type="InterPro" id="IPR003661">
    <property type="entry name" value="HisK_dim/P_dom"/>
</dbReference>
<dbReference type="InterPro" id="IPR036097">
    <property type="entry name" value="HisK_dim/P_sf"/>
</dbReference>
<evidence type="ECO:0000256" key="4">
    <source>
        <dbReference type="ARBA" id="ARBA00022679"/>
    </source>
</evidence>
<dbReference type="SUPFAM" id="SSF55874">
    <property type="entry name" value="ATPase domain of HSP90 chaperone/DNA topoisomerase II/histidine kinase"/>
    <property type="match status" value="1"/>
</dbReference>
<dbReference type="GO" id="GO:0000155">
    <property type="term" value="F:phosphorelay sensor kinase activity"/>
    <property type="evidence" value="ECO:0007669"/>
    <property type="project" value="InterPro"/>
</dbReference>
<dbReference type="SUPFAM" id="SSF55781">
    <property type="entry name" value="GAF domain-like"/>
    <property type="match status" value="1"/>
</dbReference>
<name>A0A1N7MA04_9RHOB</name>
<dbReference type="Proteomes" id="UP000186141">
    <property type="component" value="Unassembled WGS sequence"/>
</dbReference>
<dbReference type="GO" id="GO:0006355">
    <property type="term" value="P:regulation of DNA-templated transcription"/>
    <property type="evidence" value="ECO:0007669"/>
    <property type="project" value="InterPro"/>
</dbReference>
<dbReference type="Gene3D" id="1.10.287.130">
    <property type="match status" value="1"/>
</dbReference>
<dbReference type="Gene3D" id="3.30.565.10">
    <property type="entry name" value="Histidine kinase-like ATPase, C-terminal domain"/>
    <property type="match status" value="1"/>
</dbReference>
<dbReference type="InterPro" id="IPR035965">
    <property type="entry name" value="PAS-like_dom_sf"/>
</dbReference>
<dbReference type="InterPro" id="IPR004358">
    <property type="entry name" value="Sig_transdc_His_kin-like_C"/>
</dbReference>
<reference evidence="11 12" key="1">
    <citation type="submission" date="2017-01" db="EMBL/GenBank/DDBJ databases">
        <authorList>
            <person name="Mah S.A."/>
            <person name="Swanson W.J."/>
            <person name="Moy G.W."/>
            <person name="Vacquier V.D."/>
        </authorList>
    </citation>
    <scope>NUCLEOTIDE SEQUENCE [LARGE SCALE GENOMIC DNA]</scope>
    <source>
        <strain evidence="11 12">DSM 26375</strain>
    </source>
</reference>
<dbReference type="Gene3D" id="3.30.450.20">
    <property type="entry name" value="PAS domain"/>
    <property type="match status" value="5"/>
</dbReference>
<evidence type="ECO:0000259" key="9">
    <source>
        <dbReference type="PROSITE" id="PS50112"/>
    </source>
</evidence>
<keyword evidence="3" id="KW-0597">Phosphoprotein</keyword>
<dbReference type="SMART" id="SM00086">
    <property type="entry name" value="PAC"/>
    <property type="match status" value="2"/>
</dbReference>
<feature type="domain" description="PAC" evidence="10">
    <location>
        <begin position="774"/>
        <end position="825"/>
    </location>
</feature>
<feature type="domain" description="Histidine kinase" evidence="8">
    <location>
        <begin position="843"/>
        <end position="1060"/>
    </location>
</feature>
<dbReference type="FunFam" id="3.30.565.10:FF:000010">
    <property type="entry name" value="Sensor histidine kinase RcsC"/>
    <property type="match status" value="1"/>
</dbReference>
<proteinExistence type="predicted"/>
<dbReference type="EC" id="2.7.13.3" evidence="2"/>
<dbReference type="OrthoDB" id="9801651at2"/>
<accession>A0A1N7MA04</accession>
<evidence type="ECO:0000256" key="6">
    <source>
        <dbReference type="ARBA" id="ARBA00023012"/>
    </source>
</evidence>
<dbReference type="InterPro" id="IPR005467">
    <property type="entry name" value="His_kinase_dom"/>
</dbReference>
<dbReference type="Gene3D" id="2.10.70.100">
    <property type="match status" value="1"/>
</dbReference>
<dbReference type="InterPro" id="IPR013655">
    <property type="entry name" value="PAS_fold_3"/>
</dbReference>
<dbReference type="SUPFAM" id="SSF55785">
    <property type="entry name" value="PYP-like sensor domain (PAS domain)"/>
    <property type="match status" value="5"/>
</dbReference>
<keyword evidence="12" id="KW-1185">Reference proteome</keyword>
<dbReference type="InterPro" id="IPR013767">
    <property type="entry name" value="PAS_fold"/>
</dbReference>